<dbReference type="Pfam" id="PF00005">
    <property type="entry name" value="ABC_tran"/>
    <property type="match status" value="1"/>
</dbReference>
<evidence type="ECO:0000256" key="4">
    <source>
        <dbReference type="ARBA" id="ARBA00022741"/>
    </source>
</evidence>
<dbReference type="InterPro" id="IPR027417">
    <property type="entry name" value="P-loop_NTPase"/>
</dbReference>
<keyword evidence="3" id="KW-1003">Cell membrane</keyword>
<comment type="caution">
    <text evidence="7">The sequence shown here is derived from an EMBL/GenBank/DDBJ whole genome shotgun (WGS) entry which is preliminary data.</text>
</comment>
<evidence type="ECO:0000256" key="2">
    <source>
        <dbReference type="ARBA" id="ARBA00022448"/>
    </source>
</evidence>
<dbReference type="CDD" id="cd03220">
    <property type="entry name" value="ABC_KpsT_Wzt"/>
    <property type="match status" value="1"/>
</dbReference>
<keyword evidence="8" id="KW-1185">Reference proteome</keyword>
<feature type="domain" description="ABC transporter" evidence="6">
    <location>
        <begin position="7"/>
        <end position="246"/>
    </location>
</feature>
<organism evidence="7 8">
    <name type="scientific">Hydrogenophaga atypica</name>
    <dbReference type="NCBI Taxonomy" id="249409"/>
    <lineage>
        <taxon>Bacteria</taxon>
        <taxon>Pseudomonadati</taxon>
        <taxon>Pseudomonadota</taxon>
        <taxon>Betaproteobacteria</taxon>
        <taxon>Burkholderiales</taxon>
        <taxon>Comamonadaceae</taxon>
        <taxon>Hydrogenophaga</taxon>
    </lineage>
</organism>
<evidence type="ECO:0000256" key="1">
    <source>
        <dbReference type="ARBA" id="ARBA00005417"/>
    </source>
</evidence>
<protein>
    <submittedName>
        <fullName evidence="7">Polysaccharide ABC transporter ATP-binding protein</fullName>
    </submittedName>
</protein>
<gene>
    <name evidence="7" type="ORF">ACFQPB_03160</name>
</gene>
<evidence type="ECO:0000259" key="6">
    <source>
        <dbReference type="PROSITE" id="PS50893"/>
    </source>
</evidence>
<dbReference type="GO" id="GO:0005524">
    <property type="term" value="F:ATP binding"/>
    <property type="evidence" value="ECO:0007669"/>
    <property type="project" value="UniProtKB-KW"/>
</dbReference>
<dbReference type="Gene3D" id="3.40.50.300">
    <property type="entry name" value="P-loop containing nucleotide triphosphate hydrolases"/>
    <property type="match status" value="1"/>
</dbReference>
<dbReference type="PANTHER" id="PTHR46743">
    <property type="entry name" value="TEICHOIC ACIDS EXPORT ATP-BINDING PROTEIN TAGH"/>
    <property type="match status" value="1"/>
</dbReference>
<comment type="similarity">
    <text evidence="1">Belongs to the ABC transporter superfamily.</text>
</comment>
<keyword evidence="3" id="KW-0472">Membrane</keyword>
<proteinExistence type="inferred from homology"/>
<reference evidence="8" key="1">
    <citation type="journal article" date="2019" name="Int. J. Syst. Evol. Microbiol.">
        <title>The Global Catalogue of Microorganisms (GCM) 10K type strain sequencing project: providing services to taxonomists for standard genome sequencing and annotation.</title>
        <authorList>
            <consortium name="The Broad Institute Genomics Platform"/>
            <consortium name="The Broad Institute Genome Sequencing Center for Infectious Disease"/>
            <person name="Wu L."/>
            <person name="Ma J."/>
        </authorList>
    </citation>
    <scope>NUCLEOTIDE SEQUENCE [LARGE SCALE GENOMIC DNA]</scope>
    <source>
        <strain evidence="8">CGMCC 1.12371</strain>
    </source>
</reference>
<dbReference type="InterPro" id="IPR050683">
    <property type="entry name" value="Bact_Polysacc_Export_ATP-bd"/>
</dbReference>
<dbReference type="SUPFAM" id="SSF52540">
    <property type="entry name" value="P-loop containing nucleoside triphosphate hydrolases"/>
    <property type="match status" value="1"/>
</dbReference>
<dbReference type="EMBL" id="JBHTCA010000002">
    <property type="protein sequence ID" value="MFC7407855.1"/>
    <property type="molecule type" value="Genomic_DNA"/>
</dbReference>
<accession>A0ABW2QEI7</accession>
<evidence type="ECO:0000256" key="5">
    <source>
        <dbReference type="ARBA" id="ARBA00022840"/>
    </source>
</evidence>
<dbReference type="SMART" id="SM00382">
    <property type="entry name" value="AAA"/>
    <property type="match status" value="1"/>
</dbReference>
<sequence length="394" mass="42904">MNALPTIELVNVAKRYRVYPSPRDRVLEWISPRTRHTTFDALRGVSLALHQGDTLGLVGDNGAGKSTLLKLIAGVIQPTGGELHVRGSRLAILDLSVGLNEELSARDNVLQQLGWYGLSRQQALDRMDGIIDFAELGHVLDRPIKTYSTGMKVRLGFSVLTSMSPDILLVDEALSVGDLAFQQKSIQRMMGFKEQGKTIIFCSHSLYQIEQFCDKALWVQNGAIQMFGPAREVLQAYEQYQLAKGRQAPAHAGVPAPAAPVRIESLAVEPPPPITQGSALTVKARVAALLPGVRFHYSLSIKINGERGLVVVGSHLAGEPPLQGSGELNITLPEHPIAAGHYAFHLRLWDESGMVVLAETDIPDVAFLKQDDLMGLIRTPHVVRWQASESGGGQ</sequence>
<dbReference type="RefSeq" id="WP_382219710.1">
    <property type="nucleotide sequence ID" value="NZ_JBHTCA010000002.1"/>
</dbReference>
<dbReference type="InterPro" id="IPR003593">
    <property type="entry name" value="AAA+_ATPase"/>
</dbReference>
<dbReference type="PROSITE" id="PS50893">
    <property type="entry name" value="ABC_TRANSPORTER_2"/>
    <property type="match status" value="1"/>
</dbReference>
<evidence type="ECO:0000313" key="8">
    <source>
        <dbReference type="Proteomes" id="UP001596501"/>
    </source>
</evidence>
<keyword evidence="5 7" id="KW-0067">ATP-binding</keyword>
<dbReference type="Proteomes" id="UP001596501">
    <property type="component" value="Unassembled WGS sequence"/>
</dbReference>
<evidence type="ECO:0000256" key="3">
    <source>
        <dbReference type="ARBA" id="ARBA00022475"/>
    </source>
</evidence>
<evidence type="ECO:0000313" key="7">
    <source>
        <dbReference type="EMBL" id="MFC7407855.1"/>
    </source>
</evidence>
<keyword evidence="4" id="KW-0547">Nucleotide-binding</keyword>
<dbReference type="PANTHER" id="PTHR46743:SF2">
    <property type="entry name" value="TEICHOIC ACIDS EXPORT ATP-BINDING PROTEIN TAGH"/>
    <property type="match status" value="1"/>
</dbReference>
<keyword evidence="2" id="KW-0813">Transport</keyword>
<dbReference type="InterPro" id="IPR003439">
    <property type="entry name" value="ABC_transporter-like_ATP-bd"/>
</dbReference>
<dbReference type="InterPro" id="IPR015860">
    <property type="entry name" value="ABC_transpr_TagH-like"/>
</dbReference>
<name>A0ABW2QEI7_9BURK</name>